<gene>
    <name evidence="3" type="ORF">DET51_107114</name>
    <name evidence="2" type="ORF">DET64_107114</name>
</gene>
<dbReference type="Proteomes" id="UP000253065">
    <property type="component" value="Unassembled WGS sequence"/>
</dbReference>
<name>A0A368UXY1_MARNT</name>
<dbReference type="Proteomes" id="UP000252795">
    <property type="component" value="Unassembled WGS sequence"/>
</dbReference>
<dbReference type="PANTHER" id="PTHR35399">
    <property type="entry name" value="SLR8030 PROTEIN"/>
    <property type="match status" value="1"/>
</dbReference>
<dbReference type="PANTHER" id="PTHR35399:SF2">
    <property type="entry name" value="DUF839 DOMAIN-CONTAINING PROTEIN"/>
    <property type="match status" value="1"/>
</dbReference>
<dbReference type="InterPro" id="IPR006311">
    <property type="entry name" value="TAT_signal"/>
</dbReference>
<dbReference type="InterPro" id="IPR008557">
    <property type="entry name" value="PhoX"/>
</dbReference>
<feature type="compositionally biased region" description="Polar residues" evidence="1">
    <location>
        <begin position="58"/>
        <end position="71"/>
    </location>
</feature>
<evidence type="ECO:0000313" key="4">
    <source>
        <dbReference type="Proteomes" id="UP000252795"/>
    </source>
</evidence>
<evidence type="ECO:0000313" key="3">
    <source>
        <dbReference type="EMBL" id="RCW33443.1"/>
    </source>
</evidence>
<protein>
    <recommendedName>
        <fullName evidence="6">PhoX family phosphatase</fullName>
    </recommendedName>
</protein>
<evidence type="ECO:0000313" key="5">
    <source>
        <dbReference type="Proteomes" id="UP000253065"/>
    </source>
</evidence>
<evidence type="ECO:0000313" key="2">
    <source>
        <dbReference type="EMBL" id="RBP72516.1"/>
    </source>
</evidence>
<sequence>MGHHPVEDSNRSNNRPFDEVIKARLSRRKLLTGTASAATVGVLGSLGLSGCGGSSSSNSPATSPDSVTMNPTQLGFSSIPGGIEDRVILPPGYKADVLYAKGDPLFSGLAPFKNDGTDVDYDSRSGDEHDGMHFFGMNASGQYDPEASDRGILVLNHENLEDNTLHETATAKADAIFANDIQELKKIVDREMNGHGVSCVEIRKENGKWSVITDSPYNRRLTVFTEMQMQGPVAGEDFVKTKLTPTGTTRYGTMNNCANGYTPWGTYLAAEENWYAYFRVGNVDALSEKQKGWLARYGISGNGWAYRQWDEVPGDQYQRFGVNTSGSTATEDFRYEPNLHGYVTEVDPFRPTQKPRVRTGLGRFSHEGAWVAPAKEGAPIVIYSGDDSRREYMYKFVSKTAWTESDRNGGLAAGDKYLDEGTLYVAVFNDDGTGAWKALTISNPELNGDHTYNDDGTTYQYSFASEAEVLASARLAADVLGATPMDRPEWAVVHPTNGDVYLTLTNGNPSNRPSTDLDAVNPRAVNSNGHIIRWREQDGNHAATAFEWDIFLFGSSADASADYNVSGLTPDNEFSSPDGLFIDPRGVMWIQTDDGSSGIRSKTNNQMLVAIPGRVGDGESVTVTTSDNNGQESVNTFIGGDADAVKLKRFLVGPNGCEITGISMTPDARSMFINIQHPGEGGSKEAFNTDVSNWPATSRDATAFGEAGNRPRSATIVIYREDGGELAL</sequence>
<dbReference type="PROSITE" id="PS51318">
    <property type="entry name" value="TAT"/>
    <property type="match status" value="1"/>
</dbReference>
<evidence type="ECO:0000256" key="1">
    <source>
        <dbReference type="SAM" id="MobiDB-lite"/>
    </source>
</evidence>
<dbReference type="EMBL" id="QNSA01000007">
    <property type="protein sequence ID" value="RBP72516.1"/>
    <property type="molecule type" value="Genomic_DNA"/>
</dbReference>
<dbReference type="Pfam" id="PF05787">
    <property type="entry name" value="PhoX"/>
    <property type="match status" value="1"/>
</dbReference>
<keyword evidence="5" id="KW-1185">Reference proteome</keyword>
<feature type="region of interest" description="Disordered" evidence="1">
    <location>
        <begin position="49"/>
        <end position="71"/>
    </location>
</feature>
<accession>A0A368UXY1</accession>
<dbReference type="AlphaFoldDB" id="A0A368UXY1"/>
<evidence type="ECO:0008006" key="6">
    <source>
        <dbReference type="Google" id="ProtNLM"/>
    </source>
</evidence>
<reference evidence="3 4" key="1">
    <citation type="submission" date="2018-07" db="EMBL/GenBank/DDBJ databases">
        <title>Freshwater and sediment microbial communities from various areas in North America, analyzing microbe dynamics in response to fracking.</title>
        <authorList>
            <person name="Lamendella R."/>
        </authorList>
    </citation>
    <scope>NUCLEOTIDE SEQUENCE [LARGE SCALE GENOMIC DNA]</scope>
    <source>
        <strain evidence="3 4">114E</strain>
        <strain evidence="2 5">114E_o</strain>
    </source>
</reference>
<comment type="caution">
    <text evidence="3">The sequence shown here is derived from an EMBL/GenBank/DDBJ whole genome shotgun (WGS) entry which is preliminary data.</text>
</comment>
<dbReference type="OMA" id="WDIFVFG"/>
<dbReference type="EMBL" id="QPJB01000007">
    <property type="protein sequence ID" value="RCW33443.1"/>
    <property type="molecule type" value="Genomic_DNA"/>
</dbReference>
<organism evidence="3 4">
    <name type="scientific">Marinobacter nauticus</name>
    <name type="common">Marinobacter hydrocarbonoclasticus</name>
    <name type="synonym">Marinobacter aquaeolei</name>
    <dbReference type="NCBI Taxonomy" id="2743"/>
    <lineage>
        <taxon>Bacteria</taxon>
        <taxon>Pseudomonadati</taxon>
        <taxon>Pseudomonadota</taxon>
        <taxon>Gammaproteobacteria</taxon>
        <taxon>Pseudomonadales</taxon>
        <taxon>Marinobacteraceae</taxon>
        <taxon>Marinobacter</taxon>
    </lineage>
</organism>
<dbReference type="RefSeq" id="WP_011786284.1">
    <property type="nucleotide sequence ID" value="NZ_QNSA01000007.1"/>
</dbReference>
<proteinExistence type="predicted"/>